<feature type="compositionally biased region" description="Low complexity" evidence="1">
    <location>
        <begin position="13"/>
        <end position="27"/>
    </location>
</feature>
<sequence>MDRKSQYSSGTVQSKQNINQSKNNSEQTVWLDPDIPNFSKWMLERRPPPPLGYQSFPIAFSRERKETGAHMSSFERMIHFTEHGSPILFSGLDKNRSKMRKEKVLRFCLVDNPAHEEMAKEKVSDVPKAMFLLSFLPGLTTEHNGRQINVYDIMLFIVNAIKSTINMSWNRLVLMAEIYGGSERAVLGVAEKLLSNRLRVARSSLKGSEEGDDGGGVGRPSSYQCVGD</sequence>
<evidence type="ECO:0000313" key="2">
    <source>
        <dbReference type="EMBL" id="KAF7429685.1"/>
    </source>
</evidence>
<evidence type="ECO:0000313" key="3">
    <source>
        <dbReference type="Proteomes" id="UP000600918"/>
    </source>
</evidence>
<proteinExistence type="predicted"/>
<dbReference type="AlphaFoldDB" id="A0A834P5X8"/>
<comment type="caution">
    <text evidence="2">The sequence shown here is derived from an EMBL/GenBank/DDBJ whole genome shotgun (WGS) entry which is preliminary data.</text>
</comment>
<reference evidence="2" key="1">
    <citation type="journal article" date="2020" name="G3 (Bethesda)">
        <title>High-Quality Assemblies for Three Invasive Social Wasps from the &lt;i&gt;Vespula&lt;/i&gt; Genus.</title>
        <authorList>
            <person name="Harrop T.W.R."/>
            <person name="Guhlin J."/>
            <person name="McLaughlin G.M."/>
            <person name="Permina E."/>
            <person name="Stockwell P."/>
            <person name="Gilligan J."/>
            <person name="Le Lec M.F."/>
            <person name="Gruber M.A.M."/>
            <person name="Quinn O."/>
            <person name="Lovegrove M."/>
            <person name="Duncan E.J."/>
            <person name="Remnant E.J."/>
            <person name="Van Eeckhoven J."/>
            <person name="Graham B."/>
            <person name="Knapp R.A."/>
            <person name="Langford K.W."/>
            <person name="Kronenberg Z."/>
            <person name="Press M.O."/>
            <person name="Eacker S.M."/>
            <person name="Wilson-Rankin E.E."/>
            <person name="Purcell J."/>
            <person name="Lester P.J."/>
            <person name="Dearden P.K."/>
        </authorList>
    </citation>
    <scope>NUCLEOTIDE SEQUENCE</scope>
    <source>
        <strain evidence="2">Volc-1</strain>
    </source>
</reference>
<dbReference type="EMBL" id="JACSDY010000004">
    <property type="protein sequence ID" value="KAF7429685.1"/>
    <property type="molecule type" value="Genomic_DNA"/>
</dbReference>
<gene>
    <name evidence="2" type="ORF">H0235_006083</name>
</gene>
<protein>
    <submittedName>
        <fullName evidence="2">Uncharacterized protein</fullName>
    </submittedName>
</protein>
<accession>A0A834P5X8</accession>
<feature type="region of interest" description="Disordered" evidence="1">
    <location>
        <begin position="205"/>
        <end position="228"/>
    </location>
</feature>
<feature type="compositionally biased region" description="Polar residues" evidence="1">
    <location>
        <begin position="1"/>
        <end position="12"/>
    </location>
</feature>
<feature type="region of interest" description="Disordered" evidence="1">
    <location>
        <begin position="1"/>
        <end position="29"/>
    </location>
</feature>
<dbReference type="Proteomes" id="UP000600918">
    <property type="component" value="Unassembled WGS sequence"/>
</dbReference>
<organism evidence="2 3">
    <name type="scientific">Vespula pensylvanica</name>
    <name type="common">Western yellow jacket</name>
    <name type="synonym">Wasp</name>
    <dbReference type="NCBI Taxonomy" id="30213"/>
    <lineage>
        <taxon>Eukaryota</taxon>
        <taxon>Metazoa</taxon>
        <taxon>Ecdysozoa</taxon>
        <taxon>Arthropoda</taxon>
        <taxon>Hexapoda</taxon>
        <taxon>Insecta</taxon>
        <taxon>Pterygota</taxon>
        <taxon>Neoptera</taxon>
        <taxon>Endopterygota</taxon>
        <taxon>Hymenoptera</taxon>
        <taxon>Apocrita</taxon>
        <taxon>Aculeata</taxon>
        <taxon>Vespoidea</taxon>
        <taxon>Vespidae</taxon>
        <taxon>Vespinae</taxon>
        <taxon>Vespula</taxon>
    </lineage>
</organism>
<evidence type="ECO:0000256" key="1">
    <source>
        <dbReference type="SAM" id="MobiDB-lite"/>
    </source>
</evidence>
<keyword evidence="3" id="KW-1185">Reference proteome</keyword>
<name>A0A834P5X8_VESPE</name>